<dbReference type="InterPro" id="IPR027417">
    <property type="entry name" value="P-loop_NTPase"/>
</dbReference>
<gene>
    <name evidence="7" type="ORF">MSAN_02198700</name>
</gene>
<dbReference type="InterPro" id="IPR050628">
    <property type="entry name" value="SNF2_RAD54_helicase_TF"/>
</dbReference>
<dbReference type="PANTHER" id="PTHR45626:SF14">
    <property type="entry name" value="ATP-DEPENDENT DNA HELICASE (EUROFUNG)"/>
    <property type="match status" value="1"/>
</dbReference>
<sequence>MSRKSTPKTSRKSAPLKVEPSDLKAFVTPPSSPLNARDTTAPLEDIYLPEATRERSLTPEEAKIALRELFNGDTDNSSTSAHDSEAFVRGFREGFTLMPHQVLSRAWMREREDFTKKKAGGILADEMGMGKTIQVITRILDRPPTQTERGDGWAKATLIVCPLAVMDQWTKEINKFTAGLKVIQYHGSKRGKFAADLADANVVLTTYGTVCSDHSSINPEDRTVGSVLFTIKWWRIGLDEAHTIKNRKTKTAAACFDLQARFRWCLTATPMQNEVDEFFPLLKFLRIKPLNDWERFNQLIAKPISKGISANLALKRLQMEVVLTHVMFRRTKTEVASVLKLPKRTVVTISCKFDSSEEQFYVALKTNVQTLLERIQAQNGKSTYMYVLVLLLRLRQACDHPCLVLHDYGDDMDGINAESKLNLFGNADEDDDNDGKPKCQMCLTRLTHRNIADRTWPNHCINCAALKVQAQNLHSSKRASAKIRTILRLLQRIARDSDGQEKTVIFSQFTAMLDIIETFLMACGIDFVRYDGKMSVKERTAALAEIEQNPRKTVILVSLKAGGVGLNLTACNHVILVDMWWNPAVEEQAFDRTHRVGQTRDVHIYRLKINDTVEDRILELQEKKRQLTKMALSGDQIKNKGLNMDELLRLFK</sequence>
<keyword evidence="8" id="KW-1185">Reference proteome</keyword>
<dbReference type="PANTHER" id="PTHR45626">
    <property type="entry name" value="TRANSCRIPTION TERMINATION FACTOR 2-RELATED"/>
    <property type="match status" value="1"/>
</dbReference>
<evidence type="ECO:0000259" key="5">
    <source>
        <dbReference type="PROSITE" id="PS51192"/>
    </source>
</evidence>
<dbReference type="PROSITE" id="PS51192">
    <property type="entry name" value="HELICASE_ATP_BIND_1"/>
    <property type="match status" value="1"/>
</dbReference>
<dbReference type="CDD" id="cd18008">
    <property type="entry name" value="DEXDc_SHPRH-like"/>
    <property type="match status" value="1"/>
</dbReference>
<dbReference type="Pfam" id="PF00271">
    <property type="entry name" value="Helicase_C"/>
    <property type="match status" value="1"/>
</dbReference>
<proteinExistence type="predicted"/>
<dbReference type="InterPro" id="IPR049730">
    <property type="entry name" value="SNF2/RAD54-like_C"/>
</dbReference>
<name>A0A8H6XCV2_9AGAR</name>
<dbReference type="GO" id="GO:0005634">
    <property type="term" value="C:nucleus"/>
    <property type="evidence" value="ECO:0007669"/>
    <property type="project" value="TreeGrafter"/>
</dbReference>
<dbReference type="InterPro" id="IPR001650">
    <property type="entry name" value="Helicase_C-like"/>
</dbReference>
<dbReference type="SMART" id="SM00490">
    <property type="entry name" value="HELICc"/>
    <property type="match status" value="1"/>
</dbReference>
<dbReference type="InterPro" id="IPR000330">
    <property type="entry name" value="SNF2_N"/>
</dbReference>
<dbReference type="Gene3D" id="3.40.50.10810">
    <property type="entry name" value="Tandem AAA-ATPase domain"/>
    <property type="match status" value="1"/>
</dbReference>
<dbReference type="InterPro" id="IPR038718">
    <property type="entry name" value="SNF2-like_sf"/>
</dbReference>
<accession>A0A8H6XCV2</accession>
<feature type="domain" description="Helicase C-terminal" evidence="6">
    <location>
        <begin position="485"/>
        <end position="645"/>
    </location>
</feature>
<dbReference type="EMBL" id="JACAZH010000032">
    <property type="protein sequence ID" value="KAF7338762.1"/>
    <property type="molecule type" value="Genomic_DNA"/>
</dbReference>
<dbReference type="GO" id="GO:0006281">
    <property type="term" value="P:DNA repair"/>
    <property type="evidence" value="ECO:0007669"/>
    <property type="project" value="TreeGrafter"/>
</dbReference>
<dbReference type="PROSITE" id="PS51194">
    <property type="entry name" value="HELICASE_CTER"/>
    <property type="match status" value="1"/>
</dbReference>
<protein>
    <submittedName>
        <fullName evidence="7">DNA repair protein RAD5</fullName>
    </submittedName>
</protein>
<keyword evidence="2" id="KW-0378">Hydrolase</keyword>
<feature type="compositionally biased region" description="Basic residues" evidence="4">
    <location>
        <begin position="1"/>
        <end position="11"/>
    </location>
</feature>
<dbReference type="GO" id="GO:0005524">
    <property type="term" value="F:ATP binding"/>
    <property type="evidence" value="ECO:0007669"/>
    <property type="project" value="UniProtKB-KW"/>
</dbReference>
<feature type="region of interest" description="Disordered" evidence="4">
    <location>
        <begin position="1"/>
        <end position="42"/>
    </location>
</feature>
<evidence type="ECO:0000259" key="6">
    <source>
        <dbReference type="PROSITE" id="PS51194"/>
    </source>
</evidence>
<evidence type="ECO:0000313" key="7">
    <source>
        <dbReference type="EMBL" id="KAF7338762.1"/>
    </source>
</evidence>
<dbReference type="Gene3D" id="1.20.120.850">
    <property type="entry name" value="SWI2/SNF2 ATPases, N-terminal domain"/>
    <property type="match status" value="1"/>
</dbReference>
<dbReference type="CDD" id="cd18793">
    <property type="entry name" value="SF2_C_SNF"/>
    <property type="match status" value="1"/>
</dbReference>
<evidence type="ECO:0000256" key="4">
    <source>
        <dbReference type="SAM" id="MobiDB-lite"/>
    </source>
</evidence>
<keyword evidence="1" id="KW-0547">Nucleotide-binding</keyword>
<dbReference type="GO" id="GO:0016787">
    <property type="term" value="F:hydrolase activity"/>
    <property type="evidence" value="ECO:0007669"/>
    <property type="project" value="UniProtKB-KW"/>
</dbReference>
<keyword evidence="3" id="KW-0067">ATP-binding</keyword>
<evidence type="ECO:0000256" key="3">
    <source>
        <dbReference type="ARBA" id="ARBA00022840"/>
    </source>
</evidence>
<comment type="caution">
    <text evidence="7">The sequence shown here is derived from an EMBL/GenBank/DDBJ whole genome shotgun (WGS) entry which is preliminary data.</text>
</comment>
<evidence type="ECO:0000256" key="1">
    <source>
        <dbReference type="ARBA" id="ARBA00022741"/>
    </source>
</evidence>
<dbReference type="Pfam" id="PF00176">
    <property type="entry name" value="SNF2-rel_dom"/>
    <property type="match status" value="1"/>
</dbReference>
<dbReference type="SUPFAM" id="SSF52540">
    <property type="entry name" value="P-loop containing nucleoside triphosphate hydrolases"/>
    <property type="match status" value="2"/>
</dbReference>
<reference evidence="7" key="1">
    <citation type="submission" date="2020-05" db="EMBL/GenBank/DDBJ databases">
        <title>Mycena genomes resolve the evolution of fungal bioluminescence.</title>
        <authorList>
            <person name="Tsai I.J."/>
        </authorList>
    </citation>
    <scope>NUCLEOTIDE SEQUENCE</scope>
    <source>
        <strain evidence="7">160909Yilan</strain>
    </source>
</reference>
<feature type="domain" description="Helicase ATP-binding" evidence="5">
    <location>
        <begin position="112"/>
        <end position="288"/>
    </location>
</feature>
<evidence type="ECO:0000256" key="2">
    <source>
        <dbReference type="ARBA" id="ARBA00022801"/>
    </source>
</evidence>
<dbReference type="SMART" id="SM00487">
    <property type="entry name" value="DEXDc"/>
    <property type="match status" value="1"/>
</dbReference>
<dbReference type="GO" id="GO:0008094">
    <property type="term" value="F:ATP-dependent activity, acting on DNA"/>
    <property type="evidence" value="ECO:0007669"/>
    <property type="project" value="TreeGrafter"/>
</dbReference>
<evidence type="ECO:0000313" key="8">
    <source>
        <dbReference type="Proteomes" id="UP000623467"/>
    </source>
</evidence>
<dbReference type="OrthoDB" id="423559at2759"/>
<dbReference type="InterPro" id="IPR014001">
    <property type="entry name" value="Helicase_ATP-bd"/>
</dbReference>
<dbReference type="Proteomes" id="UP000623467">
    <property type="component" value="Unassembled WGS sequence"/>
</dbReference>
<organism evidence="7 8">
    <name type="scientific">Mycena sanguinolenta</name>
    <dbReference type="NCBI Taxonomy" id="230812"/>
    <lineage>
        <taxon>Eukaryota</taxon>
        <taxon>Fungi</taxon>
        <taxon>Dikarya</taxon>
        <taxon>Basidiomycota</taxon>
        <taxon>Agaricomycotina</taxon>
        <taxon>Agaricomycetes</taxon>
        <taxon>Agaricomycetidae</taxon>
        <taxon>Agaricales</taxon>
        <taxon>Marasmiineae</taxon>
        <taxon>Mycenaceae</taxon>
        <taxon>Mycena</taxon>
    </lineage>
</organism>
<dbReference type="AlphaFoldDB" id="A0A8H6XCV2"/>
<dbReference type="Gene3D" id="3.40.50.300">
    <property type="entry name" value="P-loop containing nucleotide triphosphate hydrolases"/>
    <property type="match status" value="1"/>
</dbReference>